<keyword evidence="3" id="KW-1185">Reference proteome</keyword>
<feature type="transmembrane region" description="Helical" evidence="2">
    <location>
        <begin position="234"/>
        <end position="266"/>
    </location>
</feature>
<dbReference type="RefSeq" id="XP_018817280.1">
    <property type="nucleotide sequence ID" value="XM_018961735.2"/>
</dbReference>
<evidence type="ECO:0000256" key="1">
    <source>
        <dbReference type="SAM" id="MobiDB-lite"/>
    </source>
</evidence>
<dbReference type="OrthoDB" id="1886721at2759"/>
<evidence type="ECO:0000256" key="2">
    <source>
        <dbReference type="SAM" id="Phobius"/>
    </source>
</evidence>
<feature type="compositionally biased region" description="Polar residues" evidence="1">
    <location>
        <begin position="63"/>
        <end position="72"/>
    </location>
</feature>
<dbReference type="PANTHER" id="PTHR34379:SF3">
    <property type="entry name" value="PROTEIN, PUTATIVE-RELATED"/>
    <property type="match status" value="1"/>
</dbReference>
<dbReference type="AlphaFoldDB" id="A0A2I4ED07"/>
<organism evidence="3 4">
    <name type="scientific">Juglans regia</name>
    <name type="common">English walnut</name>
    <dbReference type="NCBI Taxonomy" id="51240"/>
    <lineage>
        <taxon>Eukaryota</taxon>
        <taxon>Viridiplantae</taxon>
        <taxon>Streptophyta</taxon>
        <taxon>Embryophyta</taxon>
        <taxon>Tracheophyta</taxon>
        <taxon>Spermatophyta</taxon>
        <taxon>Magnoliopsida</taxon>
        <taxon>eudicotyledons</taxon>
        <taxon>Gunneridae</taxon>
        <taxon>Pentapetalae</taxon>
        <taxon>rosids</taxon>
        <taxon>fabids</taxon>
        <taxon>Fagales</taxon>
        <taxon>Juglandaceae</taxon>
        <taxon>Juglans</taxon>
    </lineage>
</organism>
<dbReference type="InterPro" id="IPR040411">
    <property type="entry name" value="At5g23160-like"/>
</dbReference>
<feature type="compositionally biased region" description="Polar residues" evidence="1">
    <location>
        <begin position="174"/>
        <end position="183"/>
    </location>
</feature>
<sequence>MATTQKKTHQTKPKISCFMIPACCYGYSEEVSEQNSVKTIRSDGKKNTGWFFLPRFRMKKSTGTKTVPVESTLSEKADPKHKVPASRSKPDKLTSKLPQAPVHNHEPPSQIPVPAPVPSKQKPKTKERPQETTYGQARNILLERREHLDHSDISKEDTCHKRLSFRRRKEAIRTGSSQPGSPENNHKPATRLAAISPTFSLPLSVSVSANSRAMPKKPNRHRENESSAEKLDPVVGLSIIMITLMIMLVWGRLCAVLCTSAWFYFVPRLSNASKSRETVGKDSNNSHDQDYDSEEHKKKVVMEGFLERNNHRSTL</sequence>
<accession>A0A2I4ED07</accession>
<evidence type="ECO:0000313" key="4">
    <source>
        <dbReference type="RefSeq" id="XP_018817280.1"/>
    </source>
</evidence>
<keyword evidence="2" id="KW-1133">Transmembrane helix</keyword>
<gene>
    <name evidence="4" type="primary">LOC108988468</name>
</gene>
<feature type="region of interest" description="Disordered" evidence="1">
    <location>
        <begin position="274"/>
        <end position="297"/>
    </location>
</feature>
<name>A0A2I4ED07_JUGRE</name>
<feature type="region of interest" description="Disordered" evidence="1">
    <location>
        <begin position="166"/>
        <end position="188"/>
    </location>
</feature>
<dbReference type="FunCoup" id="A0A2I4ED07">
    <property type="interactions" value="71"/>
</dbReference>
<proteinExistence type="predicted"/>
<reference evidence="4" key="1">
    <citation type="submission" date="2025-08" db="UniProtKB">
        <authorList>
            <consortium name="RefSeq"/>
        </authorList>
    </citation>
    <scope>IDENTIFICATION</scope>
    <source>
        <tissue evidence="4">Leaves</tissue>
    </source>
</reference>
<dbReference type="Gramene" id="Jr13_20120_p1">
    <property type="protein sequence ID" value="cds.Jr13_20120_p1"/>
    <property type="gene ID" value="Jr13_20120"/>
</dbReference>
<dbReference type="PANTHER" id="PTHR34379">
    <property type="entry name" value="OS07G0553800 PROTEIN"/>
    <property type="match status" value="1"/>
</dbReference>
<keyword evidence="2" id="KW-0812">Transmembrane</keyword>
<dbReference type="Proteomes" id="UP000235220">
    <property type="component" value="Chromosome 13"/>
</dbReference>
<protein>
    <submittedName>
        <fullName evidence="4">Uncharacterized protein LOC108988468</fullName>
    </submittedName>
</protein>
<dbReference type="GeneID" id="108988468"/>
<dbReference type="KEGG" id="jre:108988468"/>
<feature type="region of interest" description="Disordered" evidence="1">
    <location>
        <begin position="207"/>
        <end position="228"/>
    </location>
</feature>
<keyword evidence="2" id="KW-0472">Membrane</keyword>
<feature type="region of interest" description="Disordered" evidence="1">
    <location>
        <begin position="61"/>
        <end position="136"/>
    </location>
</feature>
<evidence type="ECO:0000313" key="3">
    <source>
        <dbReference type="Proteomes" id="UP000235220"/>
    </source>
</evidence>
<dbReference type="STRING" id="51240.A0A2I4ED07"/>